<dbReference type="Proteomes" id="UP001516023">
    <property type="component" value="Unassembled WGS sequence"/>
</dbReference>
<dbReference type="EMBL" id="JABMIG020000011">
    <property type="protein sequence ID" value="KAL3803889.1"/>
    <property type="molecule type" value="Genomic_DNA"/>
</dbReference>
<organism evidence="1 2">
    <name type="scientific">Cyclotella cryptica</name>
    <dbReference type="NCBI Taxonomy" id="29204"/>
    <lineage>
        <taxon>Eukaryota</taxon>
        <taxon>Sar</taxon>
        <taxon>Stramenopiles</taxon>
        <taxon>Ochrophyta</taxon>
        <taxon>Bacillariophyta</taxon>
        <taxon>Coscinodiscophyceae</taxon>
        <taxon>Thalassiosirophycidae</taxon>
        <taxon>Stephanodiscales</taxon>
        <taxon>Stephanodiscaceae</taxon>
        <taxon>Cyclotella</taxon>
    </lineage>
</organism>
<name>A0ABD3QU44_9STRA</name>
<keyword evidence="2" id="KW-1185">Reference proteome</keyword>
<evidence type="ECO:0000313" key="1">
    <source>
        <dbReference type="EMBL" id="KAL3803889.1"/>
    </source>
</evidence>
<sequence length="130" mass="14343">MFANASRISVVSQMTLMSNRRLSLVCNQSIEKFNGILEEYRASHYSQELPRRFRKDIVKAASQSSEPSSGLVSAEGIECILRNIGAGDQMSRSEIESMLREVNNDTSGDAQNRCAISADQLLNLIATKSV</sequence>
<dbReference type="AlphaFoldDB" id="A0ABD3QU44"/>
<evidence type="ECO:0000313" key="2">
    <source>
        <dbReference type="Proteomes" id="UP001516023"/>
    </source>
</evidence>
<accession>A0ABD3QU44</accession>
<gene>
    <name evidence="1" type="ORF">HJC23_004051</name>
</gene>
<protein>
    <submittedName>
        <fullName evidence="1">Uncharacterized protein</fullName>
    </submittedName>
</protein>
<reference evidence="1 2" key="1">
    <citation type="journal article" date="2020" name="G3 (Bethesda)">
        <title>Improved Reference Genome for Cyclotella cryptica CCMP332, a Model for Cell Wall Morphogenesis, Salinity Adaptation, and Lipid Production in Diatoms (Bacillariophyta).</title>
        <authorList>
            <person name="Roberts W.R."/>
            <person name="Downey K.M."/>
            <person name="Ruck E.C."/>
            <person name="Traller J.C."/>
            <person name="Alverson A.J."/>
        </authorList>
    </citation>
    <scope>NUCLEOTIDE SEQUENCE [LARGE SCALE GENOMIC DNA]</scope>
    <source>
        <strain evidence="1 2">CCMP332</strain>
    </source>
</reference>
<proteinExistence type="predicted"/>
<comment type="caution">
    <text evidence="1">The sequence shown here is derived from an EMBL/GenBank/DDBJ whole genome shotgun (WGS) entry which is preliminary data.</text>
</comment>